<dbReference type="PROSITE" id="PS00122">
    <property type="entry name" value="CARBOXYLESTERASE_B_1"/>
    <property type="match status" value="1"/>
</dbReference>
<feature type="region of interest" description="Disordered" evidence="4">
    <location>
        <begin position="31"/>
        <end position="54"/>
    </location>
</feature>
<accession>A0ABS1FDF4</accession>
<dbReference type="InterPro" id="IPR002018">
    <property type="entry name" value="CarbesteraseB"/>
</dbReference>
<comment type="caution">
    <text evidence="6">The sequence shown here is derived from an EMBL/GenBank/DDBJ whole genome shotgun (WGS) entry which is preliminary data.</text>
</comment>
<dbReference type="Gene3D" id="3.40.50.1820">
    <property type="entry name" value="alpha/beta hydrolase"/>
    <property type="match status" value="1"/>
</dbReference>
<sequence>MKIIPKRAINSLVVAGLLALPLLGQAAWAATPPPAKPNPQPPSSPACTSSDPTTIWTDATNATAALCGAQETAGVTAYRGIPYVAQQPVPPNRWMPSAVASWPPSPAMQAVNVQNQCMQKLPAWNDEPPATGEDCLYLNVWAPSASLNNPTAKLPVMVFIHGGAFVLGSGGSPIYDGTALATNDVVVVTLNYRLGALGFMAAQVPADGTKGAQTVDINGNFGLDDQRNALRWVQANIARFGGDPSQVTLFGESAGAMSAGLHLFASPASAPLFQAAIMESNPIGSLYRPIADTRRQGTNFIHWLCTKTLKLLSCPGNMAWLQGLSANTILAAQADFLNLGIGNGGGPAPAGGALADSLPWAPTIDGSDVVAQPIAGFAGGMPQKPFLFGVNADEGAIFAAMIAAGVPGPYLPVEYNKILSKAIPDDTARKTIAAYKNSAGQLPYVAPAANSPSYFGKDKITNGTAQTTNLLIDDFAFHCANLWTAGQAYGQIAKVKGTTPIYGYLFGQQPIYDLYKTAKGEAVQACSPSNGNVCHANELPYVFSTLNVLVGQPPQADSTLAGTMTSTWASFAKNPTAPAGLTAYTPTGALNVFNSRASVATMPVSGMDQASNCSALWNTLGVYPAAAQTTASSKP</sequence>
<dbReference type="PANTHER" id="PTHR11559">
    <property type="entry name" value="CARBOXYLESTERASE"/>
    <property type="match status" value="1"/>
</dbReference>
<comment type="similarity">
    <text evidence="1 3">Belongs to the type-B carboxylesterase/lipase family.</text>
</comment>
<dbReference type="InterPro" id="IPR029058">
    <property type="entry name" value="AB_hydrolase_fold"/>
</dbReference>
<dbReference type="SUPFAM" id="SSF53474">
    <property type="entry name" value="alpha/beta-Hydrolases"/>
    <property type="match status" value="1"/>
</dbReference>
<evidence type="ECO:0000256" key="2">
    <source>
        <dbReference type="ARBA" id="ARBA00022801"/>
    </source>
</evidence>
<keyword evidence="7" id="KW-1185">Reference proteome</keyword>
<feature type="compositionally biased region" description="Pro residues" evidence="4">
    <location>
        <begin position="31"/>
        <end position="44"/>
    </location>
</feature>
<keyword evidence="3" id="KW-0732">Signal</keyword>
<evidence type="ECO:0000259" key="5">
    <source>
        <dbReference type="Pfam" id="PF00135"/>
    </source>
</evidence>
<evidence type="ECO:0000313" key="7">
    <source>
        <dbReference type="Proteomes" id="UP000652760"/>
    </source>
</evidence>
<dbReference type="PROSITE" id="PS00941">
    <property type="entry name" value="CARBOXYLESTERASE_B_2"/>
    <property type="match status" value="1"/>
</dbReference>
<keyword evidence="2 3" id="KW-0378">Hydrolase</keyword>
<feature type="signal peptide" evidence="3">
    <location>
        <begin position="1"/>
        <end position="29"/>
    </location>
</feature>
<proteinExistence type="inferred from homology"/>
<dbReference type="InterPro" id="IPR019819">
    <property type="entry name" value="Carboxylesterase_B_CS"/>
</dbReference>
<gene>
    <name evidence="6" type="ORF">JHL17_29080</name>
</gene>
<evidence type="ECO:0000256" key="1">
    <source>
        <dbReference type="ARBA" id="ARBA00005964"/>
    </source>
</evidence>
<evidence type="ECO:0000256" key="3">
    <source>
        <dbReference type="RuleBase" id="RU361235"/>
    </source>
</evidence>
<dbReference type="EC" id="3.1.1.-" evidence="3"/>
<dbReference type="Proteomes" id="UP000652760">
    <property type="component" value="Unassembled WGS sequence"/>
</dbReference>
<dbReference type="RefSeq" id="WP_200198115.1">
    <property type="nucleotide sequence ID" value="NZ_JAENHM010000073.1"/>
</dbReference>
<evidence type="ECO:0000313" key="6">
    <source>
        <dbReference type="EMBL" id="MBK1841460.1"/>
    </source>
</evidence>
<dbReference type="Pfam" id="PF00135">
    <property type="entry name" value="COesterase"/>
    <property type="match status" value="1"/>
</dbReference>
<dbReference type="EMBL" id="JAENHM010000073">
    <property type="protein sequence ID" value="MBK1841460.1"/>
    <property type="molecule type" value="Genomic_DNA"/>
</dbReference>
<feature type="domain" description="Carboxylesterase type B" evidence="5">
    <location>
        <begin position="71"/>
        <end position="575"/>
    </location>
</feature>
<feature type="chain" id="PRO_5044958463" description="Carboxylic ester hydrolase" evidence="3">
    <location>
        <begin position="30"/>
        <end position="635"/>
    </location>
</feature>
<protein>
    <recommendedName>
        <fullName evidence="3">Carboxylic ester hydrolase</fullName>
        <ecNumber evidence="3">3.1.1.-</ecNumber>
    </recommendedName>
</protein>
<dbReference type="InterPro" id="IPR050309">
    <property type="entry name" value="Type-B_Carboxylest/Lipase"/>
</dbReference>
<evidence type="ECO:0000256" key="4">
    <source>
        <dbReference type="SAM" id="MobiDB-lite"/>
    </source>
</evidence>
<name>A0ABS1FDF4_9PROT</name>
<organism evidence="6 7">
    <name type="scientific">Azospirillum endophyticum</name>
    <dbReference type="NCBI Taxonomy" id="2800326"/>
    <lineage>
        <taxon>Bacteria</taxon>
        <taxon>Pseudomonadati</taxon>
        <taxon>Pseudomonadota</taxon>
        <taxon>Alphaproteobacteria</taxon>
        <taxon>Rhodospirillales</taxon>
        <taxon>Azospirillaceae</taxon>
        <taxon>Azospirillum</taxon>
    </lineage>
</organism>
<reference evidence="7" key="1">
    <citation type="submission" date="2021-01" db="EMBL/GenBank/DDBJ databases">
        <title>Genome public.</title>
        <authorList>
            <person name="Liu C."/>
            <person name="Sun Q."/>
        </authorList>
    </citation>
    <scope>NUCLEOTIDE SEQUENCE [LARGE SCALE GENOMIC DNA]</scope>
    <source>
        <strain evidence="7">YIM B02556</strain>
    </source>
</reference>
<dbReference type="InterPro" id="IPR019826">
    <property type="entry name" value="Carboxylesterase_B_AS"/>
</dbReference>